<reference evidence="3 4" key="1">
    <citation type="submission" date="2020-04" db="EMBL/GenBank/DDBJ databases">
        <title>Flammeovirga sp. SR4, a novel species isolated from seawater.</title>
        <authorList>
            <person name="Wang X."/>
        </authorList>
    </citation>
    <scope>NUCLEOTIDE SEQUENCE [LARGE SCALE GENOMIC DNA]</scope>
    <source>
        <strain evidence="3 4">ATCC 23126</strain>
    </source>
</reference>
<accession>A0A7X9RZ79</accession>
<organism evidence="3 4">
    <name type="scientific">Flammeovirga aprica JL-4</name>
    <dbReference type="NCBI Taxonomy" id="694437"/>
    <lineage>
        <taxon>Bacteria</taxon>
        <taxon>Pseudomonadati</taxon>
        <taxon>Bacteroidota</taxon>
        <taxon>Cytophagia</taxon>
        <taxon>Cytophagales</taxon>
        <taxon>Flammeovirgaceae</taxon>
        <taxon>Flammeovirga</taxon>
    </lineage>
</organism>
<evidence type="ECO:0000313" key="3">
    <source>
        <dbReference type="EMBL" id="NME71421.1"/>
    </source>
</evidence>
<evidence type="ECO:0000313" key="4">
    <source>
        <dbReference type="Proteomes" id="UP000576082"/>
    </source>
</evidence>
<dbReference type="PANTHER" id="PTHR30547:SF5">
    <property type="entry name" value="NUCLEASE YHCG-RELATED"/>
    <property type="match status" value="1"/>
</dbReference>
<sequence>MDIQSKEYADWLEKVKSNFQHSQIKASVSVNVELLRFYWKLGNEIITYQQKQNWGSGFIKQLSNDLKKAFPKVKGFSERNLAYIRKWVNFYTENNFATSCGKIEEETLFHIPWGHNREIISKCKNVEEAQFYVQKTIQNNWSRNVLVHQIASQLYTRKGSLSTNFDRTLPSPNSDLASQIIKDPYTFDFLDLREEFTEKQLEESLIDNISNFLLELGTGFAYVGKQRRLKVGNRDFFIDLLFYHTQLHCYIVIELKTGEFEPEYAGKLNFYLKAVDEQLKTERDDPTIGILLCKSKDKVVAEYALSDIHKPMGIAAYQLTHKLPPQLEKSLPVADALEELVKGK</sequence>
<dbReference type="PANTHER" id="PTHR30547">
    <property type="entry name" value="UNCHARACTERIZED PROTEIN YHCG-RELATED"/>
    <property type="match status" value="1"/>
</dbReference>
<dbReference type="InterPro" id="IPR009362">
    <property type="entry name" value="YhcG_C"/>
</dbReference>
<feature type="domain" description="YhcG N-terminal" evidence="2">
    <location>
        <begin position="15"/>
        <end position="157"/>
    </location>
</feature>
<dbReference type="Pfam" id="PF06250">
    <property type="entry name" value="YhcG_C"/>
    <property type="match status" value="1"/>
</dbReference>
<evidence type="ECO:0000259" key="1">
    <source>
        <dbReference type="Pfam" id="PF06250"/>
    </source>
</evidence>
<dbReference type="InterPro" id="IPR011856">
    <property type="entry name" value="tRNA_endonuc-like_dom_sf"/>
</dbReference>
<name>A0A7X9RZ79_9BACT</name>
<dbReference type="InterPro" id="IPR041527">
    <property type="entry name" value="YhcG_N"/>
</dbReference>
<dbReference type="Proteomes" id="UP000576082">
    <property type="component" value="Unassembled WGS sequence"/>
</dbReference>
<dbReference type="Gene3D" id="3.40.1350.10">
    <property type="match status" value="1"/>
</dbReference>
<gene>
    <name evidence="3" type="ORF">HHU12_25875</name>
</gene>
<dbReference type="AlphaFoldDB" id="A0A7X9RZ79"/>
<dbReference type="InterPro" id="IPR053148">
    <property type="entry name" value="PD-DEXK-like_domain"/>
</dbReference>
<dbReference type="Pfam" id="PF17761">
    <property type="entry name" value="DUF1016_N"/>
    <property type="match status" value="1"/>
</dbReference>
<comment type="caution">
    <text evidence="3">The sequence shown here is derived from an EMBL/GenBank/DDBJ whole genome shotgun (WGS) entry which is preliminary data.</text>
</comment>
<proteinExistence type="predicted"/>
<dbReference type="RefSeq" id="WP_169659637.1">
    <property type="nucleotide sequence ID" value="NZ_JABANE010000097.1"/>
</dbReference>
<evidence type="ECO:0000259" key="2">
    <source>
        <dbReference type="Pfam" id="PF17761"/>
    </source>
</evidence>
<dbReference type="GO" id="GO:0003676">
    <property type="term" value="F:nucleic acid binding"/>
    <property type="evidence" value="ECO:0007669"/>
    <property type="project" value="InterPro"/>
</dbReference>
<dbReference type="EMBL" id="JABANE010000097">
    <property type="protein sequence ID" value="NME71421.1"/>
    <property type="molecule type" value="Genomic_DNA"/>
</dbReference>
<protein>
    <submittedName>
        <fullName evidence="3">DUF1016 domain-containing protein</fullName>
    </submittedName>
</protein>
<keyword evidence="4" id="KW-1185">Reference proteome</keyword>
<feature type="domain" description="YhcG PDDEXK nuclease" evidence="1">
    <location>
        <begin position="179"/>
        <end position="332"/>
    </location>
</feature>